<feature type="compositionally biased region" description="Polar residues" evidence="1">
    <location>
        <begin position="76"/>
        <end position="86"/>
    </location>
</feature>
<gene>
    <name evidence="2" type="ORF">PLEPLA_LOCUS47534</name>
</gene>
<accession>A0A9N7VUR4</accession>
<comment type="caution">
    <text evidence="2">The sequence shown here is derived from an EMBL/GenBank/DDBJ whole genome shotgun (WGS) entry which is preliminary data.</text>
</comment>
<organism evidence="2 3">
    <name type="scientific">Pleuronectes platessa</name>
    <name type="common">European plaice</name>
    <dbReference type="NCBI Taxonomy" id="8262"/>
    <lineage>
        <taxon>Eukaryota</taxon>
        <taxon>Metazoa</taxon>
        <taxon>Chordata</taxon>
        <taxon>Craniata</taxon>
        <taxon>Vertebrata</taxon>
        <taxon>Euteleostomi</taxon>
        <taxon>Actinopterygii</taxon>
        <taxon>Neopterygii</taxon>
        <taxon>Teleostei</taxon>
        <taxon>Neoteleostei</taxon>
        <taxon>Acanthomorphata</taxon>
        <taxon>Carangaria</taxon>
        <taxon>Pleuronectiformes</taxon>
        <taxon>Pleuronectoidei</taxon>
        <taxon>Pleuronectidae</taxon>
        <taxon>Pleuronectes</taxon>
    </lineage>
</organism>
<keyword evidence="3" id="KW-1185">Reference proteome</keyword>
<name>A0A9N7VUR4_PLEPL</name>
<evidence type="ECO:0000313" key="3">
    <source>
        <dbReference type="Proteomes" id="UP001153269"/>
    </source>
</evidence>
<feature type="region of interest" description="Disordered" evidence="1">
    <location>
        <begin position="114"/>
        <end position="150"/>
    </location>
</feature>
<dbReference type="AlphaFoldDB" id="A0A9N7VUR4"/>
<sequence>MEPDELAAGSYRGVNVHIELELCQSAHTGKPPLLKENELAYASLLAHCGSLCSPTQLVKKRNSHRDFRGTLTANKPEQDWRQSQLTEGDMWGTPSTDDPLRAWSQCQQILRGGDPWTRTWENRPGSTSSNSGESRRRELGQRESTQEDGEVEEIRRVHLCNTFQLRSKGFTQEGIMEGIMERSDPT</sequence>
<reference evidence="2" key="1">
    <citation type="submission" date="2020-03" db="EMBL/GenBank/DDBJ databases">
        <authorList>
            <person name="Weist P."/>
        </authorList>
    </citation>
    <scope>NUCLEOTIDE SEQUENCE</scope>
</reference>
<dbReference type="EMBL" id="CADEAL010004444">
    <property type="protein sequence ID" value="CAB1459697.1"/>
    <property type="molecule type" value="Genomic_DNA"/>
</dbReference>
<feature type="region of interest" description="Disordered" evidence="1">
    <location>
        <begin position="76"/>
        <end position="96"/>
    </location>
</feature>
<evidence type="ECO:0000313" key="2">
    <source>
        <dbReference type="EMBL" id="CAB1459697.1"/>
    </source>
</evidence>
<dbReference type="Proteomes" id="UP001153269">
    <property type="component" value="Unassembled WGS sequence"/>
</dbReference>
<feature type="compositionally biased region" description="Basic and acidic residues" evidence="1">
    <location>
        <begin position="133"/>
        <end position="145"/>
    </location>
</feature>
<evidence type="ECO:0000256" key="1">
    <source>
        <dbReference type="SAM" id="MobiDB-lite"/>
    </source>
</evidence>
<proteinExistence type="predicted"/>
<protein>
    <submittedName>
        <fullName evidence="2">Uncharacterized protein</fullName>
    </submittedName>
</protein>